<evidence type="ECO:0000256" key="2">
    <source>
        <dbReference type="ARBA" id="ARBA00022801"/>
    </source>
</evidence>
<dbReference type="EMBL" id="MLJW01003242">
    <property type="protein sequence ID" value="OIQ72506.1"/>
    <property type="molecule type" value="Genomic_DNA"/>
</dbReference>
<evidence type="ECO:0000256" key="1">
    <source>
        <dbReference type="ARBA" id="ARBA00022670"/>
    </source>
</evidence>
<protein>
    <submittedName>
        <fullName evidence="6">Putative CtpA-like serine protease</fullName>
        <ecNumber evidence="6">3.4.21.-</ecNumber>
    </submittedName>
</protein>
<gene>
    <name evidence="6" type="ORF">GALL_458650</name>
</gene>
<dbReference type="GO" id="GO:0030288">
    <property type="term" value="C:outer membrane-bounded periplasmic space"/>
    <property type="evidence" value="ECO:0007669"/>
    <property type="project" value="TreeGrafter"/>
</dbReference>
<dbReference type="Pfam" id="PF03572">
    <property type="entry name" value="Peptidase_S41"/>
    <property type="match status" value="1"/>
</dbReference>
<dbReference type="Gene3D" id="3.90.226.10">
    <property type="entry name" value="2-enoyl-CoA Hydratase, Chain A, domain 1"/>
    <property type="match status" value="1"/>
</dbReference>
<dbReference type="GO" id="GO:0008236">
    <property type="term" value="F:serine-type peptidase activity"/>
    <property type="evidence" value="ECO:0007669"/>
    <property type="project" value="UniProtKB-KW"/>
</dbReference>
<dbReference type="InterPro" id="IPR029045">
    <property type="entry name" value="ClpP/crotonase-like_dom_sf"/>
</dbReference>
<feature type="region of interest" description="Disordered" evidence="4">
    <location>
        <begin position="263"/>
        <end position="282"/>
    </location>
</feature>
<dbReference type="AlphaFoldDB" id="A0A1J5PMZ0"/>
<dbReference type="InterPro" id="IPR004447">
    <property type="entry name" value="Peptidase_S41A"/>
</dbReference>
<feature type="domain" description="Tail specific protease" evidence="5">
    <location>
        <begin position="2"/>
        <end position="187"/>
    </location>
</feature>
<dbReference type="InterPro" id="IPR005151">
    <property type="entry name" value="Tail-specific_protease"/>
</dbReference>
<dbReference type="Gene3D" id="3.30.750.44">
    <property type="match status" value="1"/>
</dbReference>
<dbReference type="PANTHER" id="PTHR32060:SF30">
    <property type="entry name" value="CARBOXY-TERMINAL PROCESSING PROTEASE CTPA"/>
    <property type="match status" value="1"/>
</dbReference>
<proteinExistence type="predicted"/>
<dbReference type="FunFam" id="3.90.226.10:FF:000029">
    <property type="entry name" value="Peptidase, S41 family"/>
    <property type="match status" value="1"/>
</dbReference>
<evidence type="ECO:0000259" key="5">
    <source>
        <dbReference type="SMART" id="SM00245"/>
    </source>
</evidence>
<evidence type="ECO:0000256" key="3">
    <source>
        <dbReference type="ARBA" id="ARBA00022825"/>
    </source>
</evidence>
<keyword evidence="1 6" id="KW-0645">Protease</keyword>
<reference evidence="6" key="1">
    <citation type="submission" date="2016-10" db="EMBL/GenBank/DDBJ databases">
        <title>Sequence of Gallionella enrichment culture.</title>
        <authorList>
            <person name="Poehlein A."/>
            <person name="Muehling M."/>
            <person name="Daniel R."/>
        </authorList>
    </citation>
    <scope>NUCLEOTIDE SEQUENCE</scope>
</reference>
<keyword evidence="2 6" id="KW-0378">Hydrolase</keyword>
<dbReference type="SMART" id="SM00245">
    <property type="entry name" value="TSPc"/>
    <property type="match status" value="1"/>
</dbReference>
<keyword evidence="3" id="KW-0720">Serine protease</keyword>
<feature type="compositionally biased region" description="Polar residues" evidence="4">
    <location>
        <begin position="199"/>
        <end position="215"/>
    </location>
</feature>
<dbReference type="GO" id="GO:0006508">
    <property type="term" value="P:proteolysis"/>
    <property type="evidence" value="ECO:0007669"/>
    <property type="project" value="UniProtKB-KW"/>
</dbReference>
<evidence type="ECO:0000256" key="4">
    <source>
        <dbReference type="SAM" id="MobiDB-lite"/>
    </source>
</evidence>
<dbReference type="GO" id="GO:0007165">
    <property type="term" value="P:signal transduction"/>
    <property type="evidence" value="ECO:0007669"/>
    <property type="project" value="TreeGrafter"/>
</dbReference>
<accession>A0A1J5PMZ0</accession>
<dbReference type="GO" id="GO:0004175">
    <property type="term" value="F:endopeptidase activity"/>
    <property type="evidence" value="ECO:0007669"/>
    <property type="project" value="TreeGrafter"/>
</dbReference>
<dbReference type="EC" id="3.4.21.-" evidence="6"/>
<dbReference type="CDD" id="cd07560">
    <property type="entry name" value="Peptidase_S41_CPP"/>
    <property type="match status" value="1"/>
</dbReference>
<name>A0A1J5PMZ0_9ZZZZ</name>
<dbReference type="PANTHER" id="PTHR32060">
    <property type="entry name" value="TAIL-SPECIFIC PROTEASE"/>
    <property type="match status" value="1"/>
</dbReference>
<sequence length="282" mass="29771">MREIIRVRPVSYHADGGNIGYIRISSFNEQTTDELKKAIVDISKQIPSENLAGYVIDLRNNPGGLLDQAVSVSRTFMARGEIVSTRGRRPEETQRFAARGGDLTKGKPLIVLINGGSASASEIVAGALHDHNRATLVGTRSFGKGSVQTIIPLGSGNGAMRLTTARYYTPSGRSIQALGISPDIVVPQEQAKVLDASKQDNQQTSESQLKGILSNDSMTDAEKKQYIAEQKAAADEAKLRGSDFQLAYAVDLLKGLAVANATATAPAPTSAPAADAAPAPAN</sequence>
<feature type="region of interest" description="Disordered" evidence="4">
    <location>
        <begin position="195"/>
        <end position="215"/>
    </location>
</feature>
<organism evidence="6">
    <name type="scientific">mine drainage metagenome</name>
    <dbReference type="NCBI Taxonomy" id="410659"/>
    <lineage>
        <taxon>unclassified sequences</taxon>
        <taxon>metagenomes</taxon>
        <taxon>ecological metagenomes</taxon>
    </lineage>
</organism>
<dbReference type="SUPFAM" id="SSF52096">
    <property type="entry name" value="ClpP/crotonase"/>
    <property type="match status" value="1"/>
</dbReference>
<evidence type="ECO:0000313" key="6">
    <source>
        <dbReference type="EMBL" id="OIQ72506.1"/>
    </source>
</evidence>
<comment type="caution">
    <text evidence="6">The sequence shown here is derived from an EMBL/GenBank/DDBJ whole genome shotgun (WGS) entry which is preliminary data.</text>
</comment>